<dbReference type="AlphaFoldDB" id="A0A2I0R4C4"/>
<dbReference type="Proteomes" id="UP000236654">
    <property type="component" value="Unassembled WGS sequence"/>
</dbReference>
<proteinExistence type="predicted"/>
<name>A0A2I0R4C4_9FLAO</name>
<comment type="caution">
    <text evidence="1">The sequence shown here is derived from an EMBL/GenBank/DDBJ whole genome shotgun (WGS) entry which is preliminary data.</text>
</comment>
<accession>A0A2I0R4C4</accession>
<gene>
    <name evidence="1" type="ORF">CW751_05055</name>
</gene>
<evidence type="ECO:0000313" key="1">
    <source>
        <dbReference type="EMBL" id="PKR81425.1"/>
    </source>
</evidence>
<sequence>MAMVTTNKTRYISFKKAGRMYSKGWSTIADIICAEVLSIVNKNTPKTSVRTRPSRYSFFNRKLKITMFYVFSF</sequence>
<organism evidence="1 2">
    <name type="scientific">Brumimicrobium salinarum</name>
    <dbReference type="NCBI Taxonomy" id="2058658"/>
    <lineage>
        <taxon>Bacteria</taxon>
        <taxon>Pseudomonadati</taxon>
        <taxon>Bacteroidota</taxon>
        <taxon>Flavobacteriia</taxon>
        <taxon>Flavobacteriales</taxon>
        <taxon>Crocinitomicaceae</taxon>
        <taxon>Brumimicrobium</taxon>
    </lineage>
</organism>
<evidence type="ECO:0000313" key="2">
    <source>
        <dbReference type="Proteomes" id="UP000236654"/>
    </source>
</evidence>
<dbReference type="EMBL" id="PJNI01000003">
    <property type="protein sequence ID" value="PKR81425.1"/>
    <property type="molecule type" value="Genomic_DNA"/>
</dbReference>
<reference evidence="1 2" key="1">
    <citation type="submission" date="2017-12" db="EMBL/GenBank/DDBJ databases">
        <title>The draft genome sequence of Brumimicrobium saltpan LHR20.</title>
        <authorList>
            <person name="Do Z.-J."/>
            <person name="Luo H.-R."/>
        </authorList>
    </citation>
    <scope>NUCLEOTIDE SEQUENCE [LARGE SCALE GENOMIC DNA]</scope>
    <source>
        <strain evidence="1 2">LHR20</strain>
    </source>
</reference>
<keyword evidence="2" id="KW-1185">Reference proteome</keyword>
<protein>
    <submittedName>
        <fullName evidence="1">Uncharacterized protein</fullName>
    </submittedName>
</protein>